<evidence type="ECO:0000313" key="3">
    <source>
        <dbReference type="WBParaSite" id="ECPE_0000959601-mRNA-1"/>
    </source>
</evidence>
<sequence length="110" mass="12434">MLRIIIGFICLVAFACLGYRLADWFARYRAMKGYFVYTGPVAEREDSSKEALVRHLSHKNASGLSQPIQTFEHHSTDDRIAAAYQSAGPIHADTPRLTVTLCNLNPMRHR</sequence>
<proteinExistence type="predicted"/>
<organism evidence="3">
    <name type="scientific">Echinostoma caproni</name>
    <dbReference type="NCBI Taxonomy" id="27848"/>
    <lineage>
        <taxon>Eukaryota</taxon>
        <taxon>Metazoa</taxon>
        <taxon>Spiralia</taxon>
        <taxon>Lophotrochozoa</taxon>
        <taxon>Platyhelminthes</taxon>
        <taxon>Trematoda</taxon>
        <taxon>Digenea</taxon>
        <taxon>Plagiorchiida</taxon>
        <taxon>Echinostomata</taxon>
        <taxon>Echinostomatoidea</taxon>
        <taxon>Echinostomatidae</taxon>
        <taxon>Echinostoma</taxon>
    </lineage>
</organism>
<evidence type="ECO:0000313" key="2">
    <source>
        <dbReference type="Proteomes" id="UP000272942"/>
    </source>
</evidence>
<dbReference type="Proteomes" id="UP000272942">
    <property type="component" value="Unassembled WGS sequence"/>
</dbReference>
<gene>
    <name evidence="1" type="ORF">ECPE_LOCUS9566</name>
</gene>
<evidence type="ECO:0000313" key="1">
    <source>
        <dbReference type="EMBL" id="VDP85597.1"/>
    </source>
</evidence>
<reference evidence="3" key="1">
    <citation type="submission" date="2016-06" db="UniProtKB">
        <authorList>
            <consortium name="WormBaseParasite"/>
        </authorList>
    </citation>
    <scope>IDENTIFICATION</scope>
</reference>
<protein>
    <submittedName>
        <fullName evidence="3">DUF3592 domain-containing protein</fullName>
    </submittedName>
</protein>
<dbReference type="PROSITE" id="PS51257">
    <property type="entry name" value="PROKAR_LIPOPROTEIN"/>
    <property type="match status" value="1"/>
</dbReference>
<dbReference type="WBParaSite" id="ECPE_0000959601-mRNA-1">
    <property type="protein sequence ID" value="ECPE_0000959601-mRNA-1"/>
    <property type="gene ID" value="ECPE_0000959601"/>
</dbReference>
<keyword evidence="2" id="KW-1185">Reference proteome</keyword>
<accession>A0A183ARI1</accession>
<reference evidence="1 2" key="2">
    <citation type="submission" date="2018-11" db="EMBL/GenBank/DDBJ databases">
        <authorList>
            <consortium name="Pathogen Informatics"/>
        </authorList>
    </citation>
    <scope>NUCLEOTIDE SEQUENCE [LARGE SCALE GENOMIC DNA]</scope>
    <source>
        <strain evidence="1 2">Egypt</strain>
    </source>
</reference>
<dbReference type="AlphaFoldDB" id="A0A183ARI1"/>
<name>A0A183ARI1_9TREM</name>
<dbReference type="EMBL" id="UZAN01047616">
    <property type="protein sequence ID" value="VDP85597.1"/>
    <property type="molecule type" value="Genomic_DNA"/>
</dbReference>